<keyword evidence="3 5" id="KW-1133">Transmembrane helix</keyword>
<dbReference type="RefSeq" id="WP_189515098.1">
    <property type="nucleotide sequence ID" value="NZ_BMXG01000013.1"/>
</dbReference>
<feature type="transmembrane region" description="Helical" evidence="5">
    <location>
        <begin position="147"/>
        <end position="166"/>
    </location>
</feature>
<feature type="transmembrane region" description="Helical" evidence="5">
    <location>
        <begin position="252"/>
        <end position="270"/>
    </location>
</feature>
<dbReference type="InterPro" id="IPR051533">
    <property type="entry name" value="WaaL-like"/>
</dbReference>
<accession>A0A8J3DKR8</accession>
<evidence type="ECO:0000313" key="7">
    <source>
        <dbReference type="EMBL" id="GHC04848.1"/>
    </source>
</evidence>
<dbReference type="PANTHER" id="PTHR37422">
    <property type="entry name" value="TEICHURONIC ACID BIOSYNTHESIS PROTEIN TUAE"/>
    <property type="match status" value="1"/>
</dbReference>
<evidence type="ECO:0000256" key="1">
    <source>
        <dbReference type="ARBA" id="ARBA00004141"/>
    </source>
</evidence>
<protein>
    <recommendedName>
        <fullName evidence="6">O-antigen ligase-related domain-containing protein</fullName>
    </recommendedName>
</protein>
<feature type="domain" description="O-antigen ligase-related" evidence="6">
    <location>
        <begin position="260"/>
        <end position="428"/>
    </location>
</feature>
<feature type="transmembrane region" description="Helical" evidence="5">
    <location>
        <begin position="88"/>
        <end position="106"/>
    </location>
</feature>
<dbReference type="InterPro" id="IPR007016">
    <property type="entry name" value="O-antigen_ligase-rel_domated"/>
</dbReference>
<feature type="transmembrane region" description="Helical" evidence="5">
    <location>
        <begin position="420"/>
        <end position="438"/>
    </location>
</feature>
<evidence type="ECO:0000256" key="4">
    <source>
        <dbReference type="ARBA" id="ARBA00023136"/>
    </source>
</evidence>
<organism evidence="7 8">
    <name type="scientific">Cerasicoccus arenae</name>
    <dbReference type="NCBI Taxonomy" id="424488"/>
    <lineage>
        <taxon>Bacteria</taxon>
        <taxon>Pseudomonadati</taxon>
        <taxon>Verrucomicrobiota</taxon>
        <taxon>Opitutia</taxon>
        <taxon>Puniceicoccales</taxon>
        <taxon>Cerasicoccaceae</taxon>
        <taxon>Cerasicoccus</taxon>
    </lineage>
</organism>
<evidence type="ECO:0000256" key="2">
    <source>
        <dbReference type="ARBA" id="ARBA00022692"/>
    </source>
</evidence>
<feature type="transmembrane region" description="Helical" evidence="5">
    <location>
        <begin position="276"/>
        <end position="293"/>
    </location>
</feature>
<feature type="transmembrane region" description="Helical" evidence="5">
    <location>
        <begin position="305"/>
        <end position="324"/>
    </location>
</feature>
<feature type="transmembrane region" description="Helical" evidence="5">
    <location>
        <begin position="55"/>
        <end position="76"/>
    </location>
</feature>
<dbReference type="PANTHER" id="PTHR37422:SF23">
    <property type="entry name" value="TEICHURONIC ACID BIOSYNTHESIS PROTEIN TUAE"/>
    <property type="match status" value="1"/>
</dbReference>
<feature type="transmembrane region" description="Helical" evidence="5">
    <location>
        <begin position="29"/>
        <end position="49"/>
    </location>
</feature>
<evidence type="ECO:0000256" key="5">
    <source>
        <dbReference type="SAM" id="Phobius"/>
    </source>
</evidence>
<feature type="transmembrane region" description="Helical" evidence="5">
    <location>
        <begin position="173"/>
        <end position="197"/>
    </location>
</feature>
<keyword evidence="2 5" id="KW-0812">Transmembrane</keyword>
<name>A0A8J3DKR8_9BACT</name>
<dbReference type="Proteomes" id="UP000642829">
    <property type="component" value="Unassembled WGS sequence"/>
</dbReference>
<evidence type="ECO:0000313" key="8">
    <source>
        <dbReference type="Proteomes" id="UP000642829"/>
    </source>
</evidence>
<dbReference type="AlphaFoldDB" id="A0A8J3DKR8"/>
<evidence type="ECO:0000256" key="3">
    <source>
        <dbReference type="ARBA" id="ARBA00022989"/>
    </source>
</evidence>
<feature type="transmembrane region" description="Helical" evidence="5">
    <location>
        <begin position="468"/>
        <end position="488"/>
    </location>
</feature>
<dbReference type="GO" id="GO:0016020">
    <property type="term" value="C:membrane"/>
    <property type="evidence" value="ECO:0007669"/>
    <property type="project" value="UniProtKB-SubCell"/>
</dbReference>
<sequence>MSKALSVEAYRQATDPNRKSKLRIEKEEWFALAALAPAVVISPFLLGGMVWWSQVTIACLQVLAFVLVATPITGLASWRGRMVRLLRFPPFWLGGLFVLYVTIQALNPSWEQIYISETQSYVTERKPEYFIQWLPTSMNTNFYTMNAWRMVVFWSGAWLFVAAMWMGLKNRSAWLALGWIALVTGAILSLASIAHHLSSDPNLFWLSKYKRSIGAFGPFVYRNQGAVYLYLTMGLGLAMFLHFLRRGHMRSGLPWVALALSFACLLGVALNPSRGGWLGAGGILALFLVLLPFSIRWTQGISLPVLISSAVIVLALLGVGFWVARTMDFSEIEKKWATFSEGDDVSFNARFILSRLTWEMFEEKPWTGWGAGSFQYQFPYYGLSYPELYFAGKPGWKSYGKVTNNYKQSHNDLFQFLAEYGIFGCSLLVLCGAYCLFFPAMTGSVLINLLMVVGVSFVFLVHNMGDFFLQNSISLSAWLLLLMIGSCMSSKSVSRNPLQLR</sequence>
<gene>
    <name evidence="7" type="ORF">GCM10007047_22140</name>
</gene>
<reference evidence="7" key="2">
    <citation type="submission" date="2020-09" db="EMBL/GenBank/DDBJ databases">
        <authorList>
            <person name="Sun Q."/>
            <person name="Kim S."/>
        </authorList>
    </citation>
    <scope>NUCLEOTIDE SEQUENCE</scope>
    <source>
        <strain evidence="7">KCTC 12870</strain>
    </source>
</reference>
<comment type="caution">
    <text evidence="7">The sequence shown here is derived from an EMBL/GenBank/DDBJ whole genome shotgun (WGS) entry which is preliminary data.</text>
</comment>
<comment type="subcellular location">
    <subcellularLocation>
        <location evidence="1">Membrane</location>
        <topology evidence="1">Multi-pass membrane protein</topology>
    </subcellularLocation>
</comment>
<feature type="transmembrane region" description="Helical" evidence="5">
    <location>
        <begin position="227"/>
        <end position="245"/>
    </location>
</feature>
<keyword evidence="8" id="KW-1185">Reference proteome</keyword>
<evidence type="ECO:0000259" key="6">
    <source>
        <dbReference type="Pfam" id="PF04932"/>
    </source>
</evidence>
<reference evidence="7" key="1">
    <citation type="journal article" date="2014" name="Int. J. Syst. Evol. Microbiol.">
        <title>Complete genome sequence of Corynebacterium casei LMG S-19264T (=DSM 44701T), isolated from a smear-ripened cheese.</title>
        <authorList>
            <consortium name="US DOE Joint Genome Institute (JGI-PGF)"/>
            <person name="Walter F."/>
            <person name="Albersmeier A."/>
            <person name="Kalinowski J."/>
            <person name="Ruckert C."/>
        </authorList>
    </citation>
    <scope>NUCLEOTIDE SEQUENCE</scope>
    <source>
        <strain evidence="7">KCTC 12870</strain>
    </source>
</reference>
<proteinExistence type="predicted"/>
<keyword evidence="4 5" id="KW-0472">Membrane</keyword>
<dbReference type="EMBL" id="BMXG01000013">
    <property type="protein sequence ID" value="GHC04848.1"/>
    <property type="molecule type" value="Genomic_DNA"/>
</dbReference>
<dbReference type="Pfam" id="PF04932">
    <property type="entry name" value="Wzy_C"/>
    <property type="match status" value="1"/>
</dbReference>
<feature type="transmembrane region" description="Helical" evidence="5">
    <location>
        <begin position="445"/>
        <end position="462"/>
    </location>
</feature>